<dbReference type="GO" id="GO:0016853">
    <property type="term" value="F:isomerase activity"/>
    <property type="evidence" value="ECO:0007669"/>
    <property type="project" value="UniProtKB-KW"/>
</dbReference>
<name>A0A1Y2K2I6_9PROT</name>
<dbReference type="Proteomes" id="UP000194003">
    <property type="component" value="Unassembled WGS sequence"/>
</dbReference>
<sequence length="397" mass="43320">MEHNPGPADASGVTFRGQSAADTVAHRGQNPLGCACDIGRSRRQWQELHSTGSVPVRRVGAVHPQPDGGPLMTGQQATPRQSMGAPIEAQGRAIFITREDDDPAAHGRLDQLDPTDRLRHMAGDSLLIWPLAPLTLIREGKAGPERTEQAEELMAQLIEIAAMEPPLRLIVLDPLQALVAGDVNRAEVAQALCSYMGELAAETRATVIVAHHMSKTREDGSQGSRLAVRGSATLVDGVRAVVALTPMEEAKARRLCERVGVEFEHNAAYRLQLVKSNAKADRQPVDMLRAQSGLLEAINLREAAQSSQPLTYLLERAIAEALDADKPFTLSGQAGLYAQRERLPEQFHTMGEKRLRSLARDLLNAGRLRQEVLPEHGKSWKWLTLGEPEHTPGQEVD</sequence>
<dbReference type="InterPro" id="IPR027417">
    <property type="entry name" value="P-loop_NTPase"/>
</dbReference>
<accession>A0A1Y2K2I6</accession>
<dbReference type="AlphaFoldDB" id="A0A1Y2K2I6"/>
<comment type="caution">
    <text evidence="1">The sequence shown here is derived from an EMBL/GenBank/DDBJ whole genome shotgun (WGS) entry which is preliminary data.</text>
</comment>
<evidence type="ECO:0000313" key="1">
    <source>
        <dbReference type="EMBL" id="OSM00402.1"/>
    </source>
</evidence>
<protein>
    <submittedName>
        <fullName evidence="1">Putative topoisomerase</fullName>
    </submittedName>
</protein>
<organism evidence="1 2">
    <name type="scientific">Magnetofaba australis IT-1</name>
    <dbReference type="NCBI Taxonomy" id="1434232"/>
    <lineage>
        <taxon>Bacteria</taxon>
        <taxon>Pseudomonadati</taxon>
        <taxon>Pseudomonadota</taxon>
        <taxon>Magnetococcia</taxon>
        <taxon>Magnetococcales</taxon>
        <taxon>Magnetococcaceae</taxon>
        <taxon>Magnetofaba</taxon>
    </lineage>
</organism>
<gene>
    <name evidence="1" type="ORF">MAIT1_00914</name>
</gene>
<proteinExistence type="predicted"/>
<reference evidence="1 2" key="1">
    <citation type="journal article" date="2016" name="BMC Genomics">
        <title>Combined genomic and structural analyses of a cultured magnetotactic bacterium reveals its niche adaptation to a dynamic environment.</title>
        <authorList>
            <person name="Araujo A.C."/>
            <person name="Morillo V."/>
            <person name="Cypriano J."/>
            <person name="Teixeira L.C."/>
            <person name="Leao P."/>
            <person name="Lyra S."/>
            <person name="Almeida L.G."/>
            <person name="Bazylinski D.A."/>
            <person name="Vasconcellos A.T."/>
            <person name="Abreu F."/>
            <person name="Lins U."/>
        </authorList>
    </citation>
    <scope>NUCLEOTIDE SEQUENCE [LARGE SCALE GENOMIC DNA]</scope>
    <source>
        <strain evidence="1 2">IT-1</strain>
    </source>
</reference>
<dbReference type="Pfam" id="PF13481">
    <property type="entry name" value="AAA_25"/>
    <property type="match status" value="1"/>
</dbReference>
<keyword evidence="2" id="KW-1185">Reference proteome</keyword>
<evidence type="ECO:0000313" key="2">
    <source>
        <dbReference type="Proteomes" id="UP000194003"/>
    </source>
</evidence>
<keyword evidence="1" id="KW-0413">Isomerase</keyword>
<dbReference type="Gene3D" id="3.40.50.300">
    <property type="entry name" value="P-loop containing nucleotide triphosphate hydrolases"/>
    <property type="match status" value="1"/>
</dbReference>
<dbReference type="STRING" id="1434232.MAIT1_00914"/>
<dbReference type="SUPFAM" id="SSF52540">
    <property type="entry name" value="P-loop containing nucleoside triphosphate hydrolases"/>
    <property type="match status" value="1"/>
</dbReference>
<dbReference type="EMBL" id="LVJN01000021">
    <property type="protein sequence ID" value="OSM00402.1"/>
    <property type="molecule type" value="Genomic_DNA"/>
</dbReference>